<dbReference type="VEuPathDB" id="FungiDB:GGTG_04688"/>
<feature type="region of interest" description="Disordered" evidence="1">
    <location>
        <begin position="172"/>
        <end position="257"/>
    </location>
</feature>
<accession>J3NTT9</accession>
<dbReference type="Proteomes" id="UP000006039">
    <property type="component" value="Unassembled WGS sequence"/>
</dbReference>
<reference evidence="2" key="2">
    <citation type="submission" date="2010-07" db="EMBL/GenBank/DDBJ databases">
        <authorList>
            <consortium name="The Broad Institute Genome Sequencing Platform"/>
            <consortium name="Broad Institute Genome Sequencing Center for Infectious Disease"/>
            <person name="Ma L.-J."/>
            <person name="Dead R."/>
            <person name="Young S."/>
            <person name="Zeng Q."/>
            <person name="Koehrsen M."/>
            <person name="Alvarado L."/>
            <person name="Berlin A."/>
            <person name="Chapman S.B."/>
            <person name="Chen Z."/>
            <person name="Freedman E."/>
            <person name="Gellesch M."/>
            <person name="Goldberg J."/>
            <person name="Griggs A."/>
            <person name="Gujja S."/>
            <person name="Heilman E.R."/>
            <person name="Heiman D."/>
            <person name="Hepburn T."/>
            <person name="Howarth C."/>
            <person name="Jen D."/>
            <person name="Larson L."/>
            <person name="Mehta T."/>
            <person name="Neiman D."/>
            <person name="Pearson M."/>
            <person name="Roberts A."/>
            <person name="Saif S."/>
            <person name="Shea T."/>
            <person name="Shenoy N."/>
            <person name="Sisk P."/>
            <person name="Stolte C."/>
            <person name="Sykes S."/>
            <person name="Walk T."/>
            <person name="White J."/>
            <person name="Yandava C."/>
            <person name="Haas B."/>
            <person name="Nusbaum C."/>
            <person name="Birren B."/>
        </authorList>
    </citation>
    <scope>NUCLEOTIDE SEQUENCE</scope>
    <source>
        <strain evidence="2">R3-111a-1</strain>
    </source>
</reference>
<name>J3NTT9_GAET3</name>
<dbReference type="EnsemblFungi" id="EJT79604">
    <property type="protein sequence ID" value="EJT79604"/>
    <property type="gene ID" value="GGTG_04688"/>
</dbReference>
<organism evidence="2">
    <name type="scientific">Gaeumannomyces tritici (strain R3-111a-1)</name>
    <name type="common">Wheat and barley take-all root rot fungus</name>
    <name type="synonym">Gaeumannomyces graminis var. tritici</name>
    <dbReference type="NCBI Taxonomy" id="644352"/>
    <lineage>
        <taxon>Eukaryota</taxon>
        <taxon>Fungi</taxon>
        <taxon>Dikarya</taxon>
        <taxon>Ascomycota</taxon>
        <taxon>Pezizomycotina</taxon>
        <taxon>Sordariomycetes</taxon>
        <taxon>Sordariomycetidae</taxon>
        <taxon>Magnaporthales</taxon>
        <taxon>Magnaporthaceae</taxon>
        <taxon>Gaeumannomyces</taxon>
    </lineage>
</organism>
<evidence type="ECO:0000313" key="2">
    <source>
        <dbReference type="EMBL" id="EJT79604.1"/>
    </source>
</evidence>
<feature type="region of interest" description="Disordered" evidence="1">
    <location>
        <begin position="1"/>
        <end position="109"/>
    </location>
</feature>
<dbReference type="EMBL" id="GL385396">
    <property type="protein sequence ID" value="EJT79604.1"/>
    <property type="molecule type" value="Genomic_DNA"/>
</dbReference>
<dbReference type="STRING" id="644352.J3NTT9"/>
<reference evidence="3" key="5">
    <citation type="submission" date="2018-04" db="UniProtKB">
        <authorList>
            <consortium name="EnsemblFungi"/>
        </authorList>
    </citation>
    <scope>IDENTIFICATION</scope>
    <source>
        <strain evidence="3">R3-111a-1</strain>
    </source>
</reference>
<evidence type="ECO:0000256" key="1">
    <source>
        <dbReference type="SAM" id="MobiDB-lite"/>
    </source>
</evidence>
<dbReference type="GeneID" id="20345146"/>
<dbReference type="eggNOG" id="ENOG502QT3Z">
    <property type="taxonomic scope" value="Eukaryota"/>
</dbReference>
<feature type="compositionally biased region" description="Acidic residues" evidence="1">
    <location>
        <begin position="209"/>
        <end position="218"/>
    </location>
</feature>
<proteinExistence type="predicted"/>
<reference evidence="2" key="3">
    <citation type="submission" date="2010-09" db="EMBL/GenBank/DDBJ databases">
        <title>Annotation of Gaeumannomyces graminis var. tritici R3-111a-1.</title>
        <authorList>
            <consortium name="The Broad Institute Genome Sequencing Platform"/>
            <person name="Ma L.-J."/>
            <person name="Dead R."/>
            <person name="Young S.K."/>
            <person name="Zeng Q."/>
            <person name="Gargeya S."/>
            <person name="Fitzgerald M."/>
            <person name="Haas B."/>
            <person name="Abouelleil A."/>
            <person name="Alvarado L."/>
            <person name="Arachchi H.M."/>
            <person name="Berlin A."/>
            <person name="Brown A."/>
            <person name="Chapman S.B."/>
            <person name="Chen Z."/>
            <person name="Dunbar C."/>
            <person name="Freedman E."/>
            <person name="Gearin G."/>
            <person name="Gellesch M."/>
            <person name="Goldberg J."/>
            <person name="Griggs A."/>
            <person name="Gujja S."/>
            <person name="Heiman D."/>
            <person name="Howarth C."/>
            <person name="Larson L."/>
            <person name="Lui A."/>
            <person name="MacDonald P.J.P."/>
            <person name="Mehta T."/>
            <person name="Montmayeur A."/>
            <person name="Murphy C."/>
            <person name="Neiman D."/>
            <person name="Pearson M."/>
            <person name="Priest M."/>
            <person name="Roberts A."/>
            <person name="Saif S."/>
            <person name="Shea T."/>
            <person name="Shenoy N."/>
            <person name="Sisk P."/>
            <person name="Stolte C."/>
            <person name="Sykes S."/>
            <person name="Yandava C."/>
            <person name="Wortman J."/>
            <person name="Nusbaum C."/>
            <person name="Birren B."/>
        </authorList>
    </citation>
    <scope>NUCLEOTIDE SEQUENCE</scope>
    <source>
        <strain evidence="2">R3-111a-1</strain>
    </source>
</reference>
<dbReference type="HOGENOM" id="CLU_1081989_0_0_1"/>
<feature type="compositionally biased region" description="Basic and acidic residues" evidence="1">
    <location>
        <begin position="172"/>
        <end position="181"/>
    </location>
</feature>
<dbReference type="RefSeq" id="XP_009220749.1">
    <property type="nucleotide sequence ID" value="XM_009222485.1"/>
</dbReference>
<reference evidence="3" key="4">
    <citation type="journal article" date="2015" name="G3 (Bethesda)">
        <title>Genome sequences of three phytopathogenic species of the Magnaporthaceae family of fungi.</title>
        <authorList>
            <person name="Okagaki L.H."/>
            <person name="Nunes C.C."/>
            <person name="Sailsbery J."/>
            <person name="Clay B."/>
            <person name="Brown D."/>
            <person name="John T."/>
            <person name="Oh Y."/>
            <person name="Young N."/>
            <person name="Fitzgerald M."/>
            <person name="Haas B.J."/>
            <person name="Zeng Q."/>
            <person name="Young S."/>
            <person name="Adiconis X."/>
            <person name="Fan L."/>
            <person name="Levin J.Z."/>
            <person name="Mitchell T.K."/>
            <person name="Okubara P.A."/>
            <person name="Farman M.L."/>
            <person name="Kohn L.M."/>
            <person name="Birren B."/>
            <person name="Ma L.-J."/>
            <person name="Dean R.A."/>
        </authorList>
    </citation>
    <scope>NUCLEOTIDE SEQUENCE</scope>
    <source>
        <strain evidence="3">R3-111a-1</strain>
    </source>
</reference>
<gene>
    <name evidence="3" type="primary">20345146</name>
    <name evidence="2" type="ORF">GGTG_04688</name>
</gene>
<sequence length="257" mass="27536">MSGSSLRPIREDKEGVVVGTADGTNHTLSDELTPGHRAATPRATADVGGSSDSATAGVAEGQDTVPDAPDDDDDDDAAAAAAAAGSERDQQDADGGIRGAEESDQPISEAELDQLLEFLRTIRNGEDMADLEEFSHLVVYDDIPEGGQTSYPPNNHDLALRERELAIRQRELALKKQEMRMRRGPLPGPPRRGPTPSLRGQPHGGGGFNDDDEDDDYFDPTGPPTGLRIDPDNLDMMSVTSKKNRRIPSASNSRKPD</sequence>
<evidence type="ECO:0000313" key="4">
    <source>
        <dbReference type="Proteomes" id="UP000006039"/>
    </source>
</evidence>
<feature type="compositionally biased region" description="Acidic residues" evidence="1">
    <location>
        <begin position="68"/>
        <end position="77"/>
    </location>
</feature>
<keyword evidence="4" id="KW-1185">Reference proteome</keyword>
<protein>
    <submittedName>
        <fullName evidence="2 3">Uncharacterized protein</fullName>
    </submittedName>
</protein>
<dbReference type="OrthoDB" id="5302359at2759"/>
<evidence type="ECO:0000313" key="3">
    <source>
        <dbReference type="EnsemblFungi" id="EJT79604"/>
    </source>
</evidence>
<dbReference type="AlphaFoldDB" id="J3NTT9"/>
<reference evidence="4" key="1">
    <citation type="submission" date="2010-07" db="EMBL/GenBank/DDBJ databases">
        <title>The genome sequence of Gaeumannomyces graminis var. tritici strain R3-111a-1.</title>
        <authorList>
            <consortium name="The Broad Institute Genome Sequencing Platform"/>
            <person name="Ma L.-J."/>
            <person name="Dead R."/>
            <person name="Young S."/>
            <person name="Zeng Q."/>
            <person name="Koehrsen M."/>
            <person name="Alvarado L."/>
            <person name="Berlin A."/>
            <person name="Chapman S.B."/>
            <person name="Chen Z."/>
            <person name="Freedman E."/>
            <person name="Gellesch M."/>
            <person name="Goldberg J."/>
            <person name="Griggs A."/>
            <person name="Gujja S."/>
            <person name="Heilman E.R."/>
            <person name="Heiman D."/>
            <person name="Hepburn T."/>
            <person name="Howarth C."/>
            <person name="Jen D."/>
            <person name="Larson L."/>
            <person name="Mehta T."/>
            <person name="Neiman D."/>
            <person name="Pearson M."/>
            <person name="Roberts A."/>
            <person name="Saif S."/>
            <person name="Shea T."/>
            <person name="Shenoy N."/>
            <person name="Sisk P."/>
            <person name="Stolte C."/>
            <person name="Sykes S."/>
            <person name="Walk T."/>
            <person name="White J."/>
            <person name="Yandava C."/>
            <person name="Haas B."/>
            <person name="Nusbaum C."/>
            <person name="Birren B."/>
        </authorList>
    </citation>
    <scope>NUCLEOTIDE SEQUENCE [LARGE SCALE GENOMIC DNA]</scope>
    <source>
        <strain evidence="4">R3-111a-1</strain>
    </source>
</reference>